<keyword evidence="1" id="KW-0472">Membrane</keyword>
<feature type="transmembrane region" description="Helical" evidence="1">
    <location>
        <begin position="214"/>
        <end position="233"/>
    </location>
</feature>
<gene>
    <name evidence="2" type="ORF">U2150_03340</name>
</gene>
<feature type="transmembrane region" description="Helical" evidence="1">
    <location>
        <begin position="28"/>
        <end position="49"/>
    </location>
</feature>
<proteinExistence type="predicted"/>
<feature type="transmembrane region" description="Helical" evidence="1">
    <location>
        <begin position="181"/>
        <end position="202"/>
    </location>
</feature>
<organism evidence="2 3">
    <name type="scientific">Methanothermobacter wolfeii</name>
    <name type="common">Methanobacterium wolfei</name>
    <dbReference type="NCBI Taxonomy" id="145261"/>
    <lineage>
        <taxon>Archaea</taxon>
        <taxon>Methanobacteriati</taxon>
        <taxon>Methanobacteriota</taxon>
        <taxon>Methanomada group</taxon>
        <taxon>Methanobacteria</taxon>
        <taxon>Methanobacteriales</taxon>
        <taxon>Methanobacteriaceae</taxon>
        <taxon>Methanothermobacter</taxon>
    </lineage>
</organism>
<sequence>MRSADDMDNPSTAPLKINFFSKRNLQRILPYIPLVVVAFLLVLNPYYLFPTHGDLDFHLVRAREIIDDPIHGLLWDYMVYYPAGRPLWHQPLIHILMASLWWIGGVRFMHSIMCILQILLTVLTASWVSSKFYGERAGFIAGMLVLAAPRPDTLSVVMPATFVPIFTVLTIYSLSRSKLKLSFITSLMAISTHIMGLLVLPVILADGIKKNRNLIIAISPLIIFWIIYFAVYGPSSSGNLSSGFQGLELVNELSLIPIISGAIGLWFIRKRKEFKPIVAYIAGILILQLYFDVSRALQYVVLPLAITGSYFFNQLINRSPASFKIIILLLVILSSSAFLAPLSLIDTSWADMSMPFENRYYPLKEYIDTHTSPDDVVWASGSVADKVAWMTGRRVSNGRYGPPPGFQETFQDVNVYEENRRFAVRDLKNRTVDVIDPSDFMQKQKRTINGV</sequence>
<protein>
    <recommendedName>
        <fullName evidence="4">Glycosyltransferase RgtA/B/C/D-like domain-containing protein</fullName>
    </recommendedName>
</protein>
<feature type="transmembrane region" description="Helical" evidence="1">
    <location>
        <begin position="156"/>
        <end position="175"/>
    </location>
</feature>
<dbReference type="RefSeq" id="WP_340222374.1">
    <property type="nucleotide sequence ID" value="NZ_JAXUHJ010000008.1"/>
</dbReference>
<dbReference type="Proteomes" id="UP001369247">
    <property type="component" value="Unassembled WGS sequence"/>
</dbReference>
<accession>A0ABU8TU24</accession>
<keyword evidence="3" id="KW-1185">Reference proteome</keyword>
<feature type="transmembrane region" description="Helical" evidence="1">
    <location>
        <begin position="297"/>
        <end position="313"/>
    </location>
</feature>
<keyword evidence="1" id="KW-0812">Transmembrane</keyword>
<evidence type="ECO:0000313" key="3">
    <source>
        <dbReference type="Proteomes" id="UP001369247"/>
    </source>
</evidence>
<comment type="caution">
    <text evidence="2">The sequence shown here is derived from an EMBL/GenBank/DDBJ whole genome shotgun (WGS) entry which is preliminary data.</text>
</comment>
<reference evidence="2 3" key="1">
    <citation type="submission" date="2023-12" db="EMBL/GenBank/DDBJ databases">
        <title>Phenotypic and Genomic Characterization of Methanothermobacter wolfeii Strain BSEL, a CO2-Capturing Archaeon with Minimal Nutrient Requirements.</title>
        <authorList>
            <person name="Ale Enriquez F."/>
            <person name="Ahring B.K."/>
        </authorList>
    </citation>
    <scope>NUCLEOTIDE SEQUENCE [LARGE SCALE GENOMIC DNA]</scope>
    <source>
        <strain evidence="2 3">BSEL-1</strain>
    </source>
</reference>
<dbReference type="EMBL" id="JAXUHJ010000008">
    <property type="protein sequence ID" value="MEJ8542525.1"/>
    <property type="molecule type" value="Genomic_DNA"/>
</dbReference>
<evidence type="ECO:0008006" key="4">
    <source>
        <dbReference type="Google" id="ProtNLM"/>
    </source>
</evidence>
<name>A0ABU8TU24_METWO</name>
<evidence type="ECO:0000313" key="2">
    <source>
        <dbReference type="EMBL" id="MEJ8542525.1"/>
    </source>
</evidence>
<feature type="transmembrane region" description="Helical" evidence="1">
    <location>
        <begin position="108"/>
        <end position="127"/>
    </location>
</feature>
<feature type="transmembrane region" description="Helical" evidence="1">
    <location>
        <begin position="274"/>
        <end position="291"/>
    </location>
</feature>
<evidence type="ECO:0000256" key="1">
    <source>
        <dbReference type="SAM" id="Phobius"/>
    </source>
</evidence>
<feature type="transmembrane region" description="Helical" evidence="1">
    <location>
        <begin position="249"/>
        <end position="267"/>
    </location>
</feature>
<keyword evidence="1" id="KW-1133">Transmembrane helix</keyword>
<feature type="transmembrane region" description="Helical" evidence="1">
    <location>
        <begin position="325"/>
        <end position="345"/>
    </location>
</feature>